<name>A0ABR2VZW0_9FUNG</name>
<sequence>MLTPCCFLAVIAILMHTISAIPVRYFDYGDQPCTLQFSPCAQHYHPQLMYSEGESQYNRFPVMKQVFTTITRKHSNLNTAKASRKHSMNVKYQSGPSVEAEGEQTAAAYGKKYAMEEPMGLGTNRVYREFPGMMQRKYMTSWKRPTISDMSKQFDHNELVNMPTMEQDEERPVTFVKPGTYQTEEAESSDMPMMEKTEEYPVGENWESALGQTKDAHQEYPQSYTPSGTFNMELSNLKPRQALLDRVNAFSSRGSQALSNSNQFDQAQILDQTLYQYPQPQSPQIVIPYWAMHNFARPCRDYHQYGRCYFEPRYFSGYEDY</sequence>
<dbReference type="EMBL" id="JASJQH010007255">
    <property type="protein sequence ID" value="KAK9711802.1"/>
    <property type="molecule type" value="Genomic_DNA"/>
</dbReference>
<feature type="chain" id="PRO_5046539735" evidence="1">
    <location>
        <begin position="21"/>
        <end position="321"/>
    </location>
</feature>
<feature type="signal peptide" evidence="1">
    <location>
        <begin position="1"/>
        <end position="20"/>
    </location>
</feature>
<evidence type="ECO:0000256" key="1">
    <source>
        <dbReference type="SAM" id="SignalP"/>
    </source>
</evidence>
<reference evidence="2 3" key="1">
    <citation type="submission" date="2023-04" db="EMBL/GenBank/DDBJ databases">
        <title>Genome of Basidiobolus ranarum AG-B5.</title>
        <authorList>
            <person name="Stajich J.E."/>
            <person name="Carter-House D."/>
            <person name="Gryganskyi A."/>
        </authorList>
    </citation>
    <scope>NUCLEOTIDE SEQUENCE [LARGE SCALE GENOMIC DNA]</scope>
    <source>
        <strain evidence="2 3">AG-B5</strain>
    </source>
</reference>
<organism evidence="2 3">
    <name type="scientific">Basidiobolus ranarum</name>
    <dbReference type="NCBI Taxonomy" id="34480"/>
    <lineage>
        <taxon>Eukaryota</taxon>
        <taxon>Fungi</taxon>
        <taxon>Fungi incertae sedis</taxon>
        <taxon>Zoopagomycota</taxon>
        <taxon>Entomophthoromycotina</taxon>
        <taxon>Basidiobolomycetes</taxon>
        <taxon>Basidiobolales</taxon>
        <taxon>Basidiobolaceae</taxon>
        <taxon>Basidiobolus</taxon>
    </lineage>
</organism>
<gene>
    <name evidence="2" type="ORF">K7432_007571</name>
</gene>
<keyword evidence="1" id="KW-0732">Signal</keyword>
<proteinExistence type="predicted"/>
<evidence type="ECO:0000313" key="2">
    <source>
        <dbReference type="EMBL" id="KAK9711802.1"/>
    </source>
</evidence>
<accession>A0ABR2VZW0</accession>
<comment type="caution">
    <text evidence="2">The sequence shown here is derived from an EMBL/GenBank/DDBJ whole genome shotgun (WGS) entry which is preliminary data.</text>
</comment>
<dbReference type="Proteomes" id="UP001479436">
    <property type="component" value="Unassembled WGS sequence"/>
</dbReference>
<keyword evidence="3" id="KW-1185">Reference proteome</keyword>
<evidence type="ECO:0000313" key="3">
    <source>
        <dbReference type="Proteomes" id="UP001479436"/>
    </source>
</evidence>
<protein>
    <submittedName>
        <fullName evidence="2">Uncharacterized protein</fullName>
    </submittedName>
</protein>